<evidence type="ECO:0000256" key="1">
    <source>
        <dbReference type="ARBA" id="ARBA00004571"/>
    </source>
</evidence>
<dbReference type="Gene3D" id="2.40.170.20">
    <property type="entry name" value="TonB-dependent receptor, beta-barrel domain"/>
    <property type="match status" value="1"/>
</dbReference>
<accession>A0ABT1WWH1</accession>
<dbReference type="RefSeq" id="WP_014991064.1">
    <property type="nucleotide sequence ID" value="NZ_CP090556.1"/>
</dbReference>
<feature type="short sequence motif" description="TonB C-terminal box" evidence="12">
    <location>
        <begin position="904"/>
        <end position="921"/>
    </location>
</feature>
<dbReference type="InterPro" id="IPR036942">
    <property type="entry name" value="Beta-barrel_TonB_sf"/>
</dbReference>
<dbReference type="InterPro" id="IPR012910">
    <property type="entry name" value="Plug_dom"/>
</dbReference>
<keyword evidence="6 14" id="KW-0732">Signal</keyword>
<evidence type="ECO:0000256" key="6">
    <source>
        <dbReference type="ARBA" id="ARBA00022729"/>
    </source>
</evidence>
<evidence type="ECO:0000256" key="14">
    <source>
        <dbReference type="SAM" id="SignalP"/>
    </source>
</evidence>
<evidence type="ECO:0000256" key="3">
    <source>
        <dbReference type="ARBA" id="ARBA00022448"/>
    </source>
</evidence>
<dbReference type="InterPro" id="IPR037066">
    <property type="entry name" value="Plug_dom_sf"/>
</dbReference>
<dbReference type="PROSITE" id="PS01156">
    <property type="entry name" value="TONB_DEPENDENT_REC_2"/>
    <property type="match status" value="1"/>
</dbReference>
<evidence type="ECO:0000256" key="5">
    <source>
        <dbReference type="ARBA" id="ARBA00022692"/>
    </source>
</evidence>
<comment type="subcellular location">
    <subcellularLocation>
        <location evidence="1 11">Cell outer membrane</location>
        <topology evidence="1 11">Multi-pass membrane protein</topology>
    </subcellularLocation>
</comment>
<reference evidence="17 18" key="1">
    <citation type="submission" date="2021-12" db="EMBL/GenBank/DDBJ databases">
        <title>Identification and characterization of A. suis stains in western Canada.</title>
        <authorList>
            <person name="Kulathunga D.G.R.S."/>
            <person name="De Oliveira Costa M."/>
        </authorList>
    </citation>
    <scope>NUCLEOTIDE SEQUENCE [LARGE SCALE GENOMIC DNA]</scope>
    <source>
        <strain evidence="17 18">18_292</strain>
    </source>
</reference>
<dbReference type="InterPro" id="IPR010949">
    <property type="entry name" value="TonB_Hb/transfer/lactofer_rcpt"/>
</dbReference>
<evidence type="ECO:0000256" key="7">
    <source>
        <dbReference type="ARBA" id="ARBA00023077"/>
    </source>
</evidence>
<keyword evidence="3 11" id="KW-0813">Transport</keyword>
<keyword evidence="4 11" id="KW-1134">Transmembrane beta strand</keyword>
<dbReference type="PROSITE" id="PS52016">
    <property type="entry name" value="TONB_DEPENDENT_REC_3"/>
    <property type="match status" value="1"/>
</dbReference>
<keyword evidence="7 13" id="KW-0798">TonB box</keyword>
<comment type="caution">
    <text evidence="17">The sequence shown here is derived from an EMBL/GenBank/DDBJ whole genome shotgun (WGS) entry which is preliminary data.</text>
</comment>
<dbReference type="GeneID" id="34291555"/>
<keyword evidence="8 11" id="KW-0472">Membrane</keyword>
<evidence type="ECO:0000256" key="8">
    <source>
        <dbReference type="ARBA" id="ARBA00023136"/>
    </source>
</evidence>
<proteinExistence type="inferred from homology"/>
<dbReference type="Pfam" id="PF07715">
    <property type="entry name" value="Plug"/>
    <property type="match status" value="1"/>
</dbReference>
<evidence type="ECO:0000259" key="15">
    <source>
        <dbReference type="Pfam" id="PF00593"/>
    </source>
</evidence>
<sequence>MKKFDFNFTYIAIQSALLMFSSGVVADTNSGEATLDEISVKAKAEAYRQQNEVTGLGKITKNIQDLNKQQVLNIRDLTRYDPGISVVEQGRGATNGYSIRGVDRNRVALIVDGLPQIQSYKSQSLNAKSGAINEIEYENIRAIEFSKGASSSEYGSGALGGAVGFRTKNASDVIKEGQNWGLDSKTAYVSKNHQLMESLSFAGRSGGLEGLIQYTHRQGKETDIHKDATNITQSFFRVVPDDFNLDKKASHNWFVLKENCPTGKGDRAGCVPRPTSQGAKVIKDSTKAQDYTGDGRIVPDPMKYRSGSWLVKLGYQFSPNHSVNTVFEHTKQRYSIQDMTVPKYGSLLYNGKGQLDKKKTEVEYSLFGRSYYDKDPSEAIGYGDWSTFWSKSSFYDEWHTKRRLGMEYQYKSLNDKAIFDRITANLDQQNIRILTDWKSLRCSPYPTVDKNCKVTADKRDSRASTERNIYKEQHKQAKLTFEKDLSIGNTLHLLNLSMSYDRMRSNHKRDNYGSDYIYYTKDAKSLDETTAYRDVGSDKIGTYQSPLIVEKNFARVKHDNFCKEYGIDGGRNKGVTDCSAHIIKGQHYSIGLSDRIFFGDKVDLGFGGRYDYHRFKSDDHWTSAGSFKNFSWSTGLTLRPIQPVALSYRISSGFRVPSFDEMFGYRIPGAEDSKYWDEDHRRADFAPEKALNQEVGIAFNGDFGSLEVSYFDDRYKDLITFAKRKGLDGQSGFYNLHAIKLTGINVVGKLNWNGIWSALPEGLYSNLAYNRINVKNVSTKPGYVFVTNPLLDSIQPARYIASLGYDEPNGKWGINNIFTYSKGKNANELVGTRFHYSGDIPQSATVQRTKSWYTFDMIGYYQLAKHFTLRAGVYNLMNRKYNTWEAVRQSSVNSVVRIQNRGHSSYAAPGRNYVLSLEAKF</sequence>
<dbReference type="InterPro" id="IPR010917">
    <property type="entry name" value="TonB_rcpt_CS"/>
</dbReference>
<keyword evidence="9 17" id="KW-0675">Receptor</keyword>
<evidence type="ECO:0000256" key="10">
    <source>
        <dbReference type="ARBA" id="ARBA00023237"/>
    </source>
</evidence>
<dbReference type="Gene3D" id="2.170.130.10">
    <property type="entry name" value="TonB-dependent receptor, plug domain"/>
    <property type="match status" value="1"/>
</dbReference>
<gene>
    <name evidence="17" type="ORF">LZL92_05065</name>
</gene>
<comment type="similarity">
    <text evidence="2 11 13">Belongs to the TonB-dependent receptor family.</text>
</comment>
<dbReference type="NCBIfam" id="TIGR01776">
    <property type="entry name" value="TonB-tbp-lbp"/>
    <property type="match status" value="1"/>
</dbReference>
<dbReference type="EMBL" id="JAJUPA010000004">
    <property type="protein sequence ID" value="MCQ9629651.1"/>
    <property type="molecule type" value="Genomic_DNA"/>
</dbReference>
<keyword evidence="18" id="KW-1185">Reference proteome</keyword>
<dbReference type="InterPro" id="IPR010948">
    <property type="entry name" value="TonB_lacto/transferrin_rcpt"/>
</dbReference>
<organism evidence="17 18">
    <name type="scientific">Actinobacillus suis</name>
    <dbReference type="NCBI Taxonomy" id="716"/>
    <lineage>
        <taxon>Bacteria</taxon>
        <taxon>Pseudomonadati</taxon>
        <taxon>Pseudomonadota</taxon>
        <taxon>Gammaproteobacteria</taxon>
        <taxon>Pasteurellales</taxon>
        <taxon>Pasteurellaceae</taxon>
        <taxon>Actinobacillus</taxon>
    </lineage>
</organism>
<feature type="domain" description="TonB-dependent receptor plug" evidence="16">
    <location>
        <begin position="64"/>
        <end position="162"/>
    </location>
</feature>
<dbReference type="CDD" id="cd01347">
    <property type="entry name" value="ligand_gated_channel"/>
    <property type="match status" value="1"/>
</dbReference>
<name>A0ABT1WWH1_ACTSU</name>
<dbReference type="NCBIfam" id="TIGR01786">
    <property type="entry name" value="TonB-hemlactrns"/>
    <property type="match status" value="1"/>
</dbReference>
<dbReference type="Proteomes" id="UP001206331">
    <property type="component" value="Unassembled WGS sequence"/>
</dbReference>
<evidence type="ECO:0000256" key="11">
    <source>
        <dbReference type="PROSITE-ProRule" id="PRU01360"/>
    </source>
</evidence>
<dbReference type="Pfam" id="PF00593">
    <property type="entry name" value="TonB_dep_Rec_b-barrel"/>
    <property type="match status" value="1"/>
</dbReference>
<evidence type="ECO:0000256" key="13">
    <source>
        <dbReference type="RuleBase" id="RU003357"/>
    </source>
</evidence>
<feature type="signal peptide" evidence="14">
    <location>
        <begin position="1"/>
        <end position="26"/>
    </location>
</feature>
<evidence type="ECO:0000256" key="2">
    <source>
        <dbReference type="ARBA" id="ARBA00009810"/>
    </source>
</evidence>
<evidence type="ECO:0000259" key="16">
    <source>
        <dbReference type="Pfam" id="PF07715"/>
    </source>
</evidence>
<evidence type="ECO:0000313" key="17">
    <source>
        <dbReference type="EMBL" id="MCQ9629651.1"/>
    </source>
</evidence>
<evidence type="ECO:0000313" key="18">
    <source>
        <dbReference type="Proteomes" id="UP001206331"/>
    </source>
</evidence>
<feature type="chain" id="PRO_5046939790" evidence="14">
    <location>
        <begin position="27"/>
        <end position="921"/>
    </location>
</feature>
<dbReference type="PANTHER" id="PTHR30069:SF54">
    <property type="entry name" value="TRANSFERRIN-BINDING PROTEIN A"/>
    <property type="match status" value="1"/>
</dbReference>
<feature type="domain" description="TonB-dependent receptor-like beta-barrel" evidence="15">
    <location>
        <begin position="461"/>
        <end position="876"/>
    </location>
</feature>
<evidence type="ECO:0000256" key="12">
    <source>
        <dbReference type="PROSITE-ProRule" id="PRU10144"/>
    </source>
</evidence>
<evidence type="ECO:0000256" key="9">
    <source>
        <dbReference type="ARBA" id="ARBA00023170"/>
    </source>
</evidence>
<dbReference type="InterPro" id="IPR039426">
    <property type="entry name" value="TonB-dep_rcpt-like"/>
</dbReference>
<evidence type="ECO:0000256" key="4">
    <source>
        <dbReference type="ARBA" id="ARBA00022452"/>
    </source>
</evidence>
<dbReference type="PANTHER" id="PTHR30069">
    <property type="entry name" value="TONB-DEPENDENT OUTER MEMBRANE RECEPTOR"/>
    <property type="match status" value="1"/>
</dbReference>
<dbReference type="SUPFAM" id="SSF56935">
    <property type="entry name" value="Porins"/>
    <property type="match status" value="1"/>
</dbReference>
<keyword evidence="10 11" id="KW-0998">Cell outer membrane</keyword>
<dbReference type="InterPro" id="IPR000531">
    <property type="entry name" value="Beta-barrel_TonB"/>
</dbReference>
<keyword evidence="5 11" id="KW-0812">Transmembrane</keyword>
<protein>
    <submittedName>
        <fullName evidence="17">Lactoferrin/transferrin family TonB-dependent receptor</fullName>
    </submittedName>
</protein>